<evidence type="ECO:0000313" key="4">
    <source>
        <dbReference type="EMBL" id="KAK4501872.1"/>
    </source>
</evidence>
<dbReference type="PANTHER" id="PTHR47785">
    <property type="entry name" value="ZN(II)2CYS6 TRANSCRIPTION FACTOR (EUROFUNG)-RELATED-RELATED"/>
    <property type="match status" value="1"/>
</dbReference>
<dbReference type="InterPro" id="IPR053181">
    <property type="entry name" value="EcdB-like_regulator"/>
</dbReference>
<dbReference type="Gene3D" id="4.10.240.10">
    <property type="entry name" value="Zn(2)-C6 fungal-type DNA-binding domain"/>
    <property type="match status" value="1"/>
</dbReference>
<dbReference type="SUPFAM" id="SSF57701">
    <property type="entry name" value="Zn2/Cys6 DNA-binding domain"/>
    <property type="match status" value="1"/>
</dbReference>
<dbReference type="Pfam" id="PF00172">
    <property type="entry name" value="Zn_clus"/>
    <property type="match status" value="1"/>
</dbReference>
<evidence type="ECO:0000256" key="1">
    <source>
        <dbReference type="ARBA" id="ARBA00023242"/>
    </source>
</evidence>
<evidence type="ECO:0000313" key="5">
    <source>
        <dbReference type="Proteomes" id="UP001305779"/>
    </source>
</evidence>
<feature type="domain" description="Zn(2)-C6 fungal-type" evidence="3">
    <location>
        <begin position="112"/>
        <end position="141"/>
    </location>
</feature>
<dbReference type="SMART" id="SM00066">
    <property type="entry name" value="GAL4"/>
    <property type="match status" value="1"/>
</dbReference>
<organism evidence="4 5">
    <name type="scientific">Zasmidium cellare</name>
    <name type="common">Wine cellar mold</name>
    <name type="synonym">Racodium cellare</name>
    <dbReference type="NCBI Taxonomy" id="395010"/>
    <lineage>
        <taxon>Eukaryota</taxon>
        <taxon>Fungi</taxon>
        <taxon>Dikarya</taxon>
        <taxon>Ascomycota</taxon>
        <taxon>Pezizomycotina</taxon>
        <taxon>Dothideomycetes</taxon>
        <taxon>Dothideomycetidae</taxon>
        <taxon>Mycosphaerellales</taxon>
        <taxon>Mycosphaerellaceae</taxon>
        <taxon>Zasmidium</taxon>
    </lineage>
</organism>
<evidence type="ECO:0000259" key="3">
    <source>
        <dbReference type="PROSITE" id="PS50048"/>
    </source>
</evidence>
<sequence>MSSSSYIPLQPTLQQGSQPCSTVFADHYANANAYWQSPNAPGGFSQPYLLDGTIDSNTPLNIDPYYGTIQFSHDKRVASTGGFSKQKTVRATQVRETIRSSNKTLADMFHQACETCRYRKQRCDEGLPCTFCKAYGLECSYRSMTPNKYLTPNANLPSRRVLTGLRLDSVVDSMVKWMSSHANELSALAEKIDKFERLLQKAEQKHSPREAQSPRQRSTLQCETEPPQSRYGSDRRSAWLPVTQWPKISQLFSNTGVVFDTDYISTAEDRSTLRLRPNDPETDCMSGEEIVHTEEEDRGLRYISVLLKSNHAIGANLDTVKIKPIFDSFLDHIDMFHSFLDRNQMQHMFDQFVKRHDNIEPGSCSNRLDEGRPFKRRKTDSPTSRRAGTLLERSPANAMILLALAIGEVTMHREPLSSTSDPLAPFTYSREHESLRLIPGIGYFAAATNIIGDFMDGHELVHAQLFLLAGLYKAQLARTREASSWYSMAGRVLTHLVSRRHLYDAGESMNSTPEPQRKASQPYRNSQDDQILRAAWACLQLEDDLLPELRLPRSGLDRWKDVLLLPAPAASGQQPKNENWPGADKDEQRRSMYTAQLQLWRKFDRAKTLLQLDASHQSHEEISQSFKQHAAALQRWRSQLPPEIQWRDDDQPSSDVLHAGLRRLYWRAKTTILLPFLYHTLHRDLPTSKLEDIEDSSGSRRHDDAQWHIIAAVDTFAHASGEQEIIQLAGLCIEAIKQSLTTYTGVIERLVVPNIQSVAHGCFEDVLLLVTSSENKLLVDLVATEELQQTLSDVVCFLRELSPISPTAAADCSILEGVGQALSLVG</sequence>
<feature type="region of interest" description="Disordered" evidence="2">
    <location>
        <begin position="201"/>
        <end position="235"/>
    </location>
</feature>
<feature type="compositionally biased region" description="Polar residues" evidence="2">
    <location>
        <begin position="213"/>
        <end position="231"/>
    </location>
</feature>
<dbReference type="CDD" id="cd12148">
    <property type="entry name" value="fungal_TF_MHR"/>
    <property type="match status" value="1"/>
</dbReference>
<protein>
    <recommendedName>
        <fullName evidence="3">Zn(2)-C6 fungal-type domain-containing protein</fullName>
    </recommendedName>
</protein>
<gene>
    <name evidence="4" type="ORF">PRZ48_007681</name>
</gene>
<keyword evidence="1" id="KW-0539">Nucleus</keyword>
<feature type="region of interest" description="Disordered" evidence="2">
    <location>
        <begin position="363"/>
        <end position="389"/>
    </location>
</feature>
<dbReference type="EMBL" id="JAXOVC010000005">
    <property type="protein sequence ID" value="KAK4501872.1"/>
    <property type="molecule type" value="Genomic_DNA"/>
</dbReference>
<feature type="region of interest" description="Disordered" evidence="2">
    <location>
        <begin position="567"/>
        <end position="588"/>
    </location>
</feature>
<reference evidence="4 5" key="1">
    <citation type="journal article" date="2023" name="G3 (Bethesda)">
        <title>A chromosome-level genome assembly of Zasmidium syzygii isolated from banana leaves.</title>
        <authorList>
            <person name="van Westerhoven A.C."/>
            <person name="Mehrabi R."/>
            <person name="Talebi R."/>
            <person name="Steentjes M.B.F."/>
            <person name="Corcolon B."/>
            <person name="Chong P.A."/>
            <person name="Kema G.H.J."/>
            <person name="Seidl M.F."/>
        </authorList>
    </citation>
    <scope>NUCLEOTIDE SEQUENCE [LARGE SCALE GENOMIC DNA]</scope>
    <source>
        <strain evidence="4 5">P124</strain>
    </source>
</reference>
<dbReference type="InterPro" id="IPR001138">
    <property type="entry name" value="Zn2Cys6_DnaBD"/>
</dbReference>
<dbReference type="InterPro" id="IPR036864">
    <property type="entry name" value="Zn2-C6_fun-type_DNA-bd_sf"/>
</dbReference>
<dbReference type="PROSITE" id="PS00463">
    <property type="entry name" value="ZN2_CY6_FUNGAL_1"/>
    <property type="match status" value="1"/>
</dbReference>
<name>A0ABR0EJZ2_ZASCE</name>
<feature type="compositionally biased region" description="Polar residues" evidence="2">
    <location>
        <begin position="508"/>
        <end position="525"/>
    </location>
</feature>
<proteinExistence type="predicted"/>
<dbReference type="PROSITE" id="PS50048">
    <property type="entry name" value="ZN2_CY6_FUNGAL_2"/>
    <property type="match status" value="1"/>
</dbReference>
<accession>A0ABR0EJZ2</accession>
<feature type="region of interest" description="Disordered" evidence="2">
    <location>
        <begin position="505"/>
        <end position="525"/>
    </location>
</feature>
<dbReference type="CDD" id="cd00067">
    <property type="entry name" value="GAL4"/>
    <property type="match status" value="1"/>
</dbReference>
<keyword evidence="5" id="KW-1185">Reference proteome</keyword>
<dbReference type="PANTHER" id="PTHR47785:SF4">
    <property type="entry name" value="ZN(II)2CYS6 TRANSCRIPTION FACTOR (EUROFUNG)"/>
    <property type="match status" value="1"/>
</dbReference>
<dbReference type="Proteomes" id="UP001305779">
    <property type="component" value="Unassembled WGS sequence"/>
</dbReference>
<evidence type="ECO:0000256" key="2">
    <source>
        <dbReference type="SAM" id="MobiDB-lite"/>
    </source>
</evidence>
<comment type="caution">
    <text evidence="4">The sequence shown here is derived from an EMBL/GenBank/DDBJ whole genome shotgun (WGS) entry which is preliminary data.</text>
</comment>